<keyword evidence="10 11" id="KW-0472">Membrane</keyword>
<organism evidence="12 13">
    <name type="scientific">Armatimonas rosea</name>
    <dbReference type="NCBI Taxonomy" id="685828"/>
    <lineage>
        <taxon>Bacteria</taxon>
        <taxon>Bacillati</taxon>
        <taxon>Armatimonadota</taxon>
        <taxon>Armatimonadia</taxon>
        <taxon>Armatimonadales</taxon>
        <taxon>Armatimonadaceae</taxon>
        <taxon>Armatimonas</taxon>
    </lineage>
</organism>
<evidence type="ECO:0000313" key="13">
    <source>
        <dbReference type="Proteomes" id="UP000520814"/>
    </source>
</evidence>
<keyword evidence="9" id="KW-0406">Ion transport</keyword>
<dbReference type="InterPro" id="IPR002523">
    <property type="entry name" value="MgTranspt_CorA/ZnTranspt_ZntB"/>
</dbReference>
<evidence type="ECO:0000256" key="10">
    <source>
        <dbReference type="ARBA" id="ARBA00023136"/>
    </source>
</evidence>
<dbReference type="EMBL" id="JACHGW010000007">
    <property type="protein sequence ID" value="MBB6053514.1"/>
    <property type="molecule type" value="Genomic_DNA"/>
</dbReference>
<dbReference type="SUPFAM" id="SSF143865">
    <property type="entry name" value="CorA soluble domain-like"/>
    <property type="match status" value="1"/>
</dbReference>
<evidence type="ECO:0000256" key="8">
    <source>
        <dbReference type="ARBA" id="ARBA00022989"/>
    </source>
</evidence>
<keyword evidence="3" id="KW-0813">Transport</keyword>
<feature type="transmembrane region" description="Helical" evidence="11">
    <location>
        <begin position="260"/>
        <end position="282"/>
    </location>
</feature>
<dbReference type="GO" id="GO:0050897">
    <property type="term" value="F:cobalt ion binding"/>
    <property type="evidence" value="ECO:0007669"/>
    <property type="project" value="TreeGrafter"/>
</dbReference>
<dbReference type="PANTHER" id="PTHR46494">
    <property type="entry name" value="CORA FAMILY METAL ION TRANSPORTER (EUROFUNG)"/>
    <property type="match status" value="1"/>
</dbReference>
<evidence type="ECO:0000256" key="2">
    <source>
        <dbReference type="ARBA" id="ARBA00009765"/>
    </source>
</evidence>
<dbReference type="Gene3D" id="1.20.58.340">
    <property type="entry name" value="Magnesium transport protein CorA, transmembrane region"/>
    <property type="match status" value="2"/>
</dbReference>
<dbReference type="SUPFAM" id="SSF144083">
    <property type="entry name" value="Magnesium transport protein CorA, transmembrane region"/>
    <property type="match status" value="1"/>
</dbReference>
<evidence type="ECO:0000256" key="4">
    <source>
        <dbReference type="ARBA" id="ARBA00022475"/>
    </source>
</evidence>
<evidence type="ECO:0000256" key="3">
    <source>
        <dbReference type="ARBA" id="ARBA00022448"/>
    </source>
</evidence>
<comment type="caution">
    <text evidence="12">The sequence shown here is derived from an EMBL/GenBank/DDBJ whole genome shotgun (WGS) entry which is preliminary data.</text>
</comment>
<comment type="subcellular location">
    <subcellularLocation>
        <location evidence="1">Cell membrane</location>
        <topology evidence="1">Multi-pass membrane protein</topology>
    </subcellularLocation>
</comment>
<feature type="transmembrane region" description="Helical" evidence="11">
    <location>
        <begin position="294"/>
        <end position="312"/>
    </location>
</feature>
<dbReference type="GO" id="GO:0015087">
    <property type="term" value="F:cobalt ion transmembrane transporter activity"/>
    <property type="evidence" value="ECO:0007669"/>
    <property type="project" value="TreeGrafter"/>
</dbReference>
<name>A0A7W9SWH6_ARMRO</name>
<dbReference type="GO" id="GO:0000287">
    <property type="term" value="F:magnesium ion binding"/>
    <property type="evidence" value="ECO:0007669"/>
    <property type="project" value="TreeGrafter"/>
</dbReference>
<dbReference type="GO" id="GO:0005886">
    <property type="term" value="C:plasma membrane"/>
    <property type="evidence" value="ECO:0007669"/>
    <property type="project" value="UniProtKB-SubCell"/>
</dbReference>
<evidence type="ECO:0000313" key="12">
    <source>
        <dbReference type="EMBL" id="MBB6053514.1"/>
    </source>
</evidence>
<dbReference type="Pfam" id="PF01544">
    <property type="entry name" value="CorA"/>
    <property type="match status" value="1"/>
</dbReference>
<keyword evidence="8 11" id="KW-1133">Transmembrane helix</keyword>
<comment type="similarity">
    <text evidence="2">Belongs to the CorA metal ion transporter (MIT) (TC 1.A.35) family.</text>
</comment>
<dbReference type="GO" id="GO:0015095">
    <property type="term" value="F:magnesium ion transmembrane transporter activity"/>
    <property type="evidence" value="ECO:0007669"/>
    <property type="project" value="TreeGrafter"/>
</dbReference>
<keyword evidence="4" id="KW-1003">Cell membrane</keyword>
<evidence type="ECO:0000256" key="11">
    <source>
        <dbReference type="SAM" id="Phobius"/>
    </source>
</evidence>
<dbReference type="RefSeq" id="WP_184203605.1">
    <property type="nucleotide sequence ID" value="NZ_JACHGW010000007.1"/>
</dbReference>
<reference evidence="12 13" key="1">
    <citation type="submission" date="2020-08" db="EMBL/GenBank/DDBJ databases">
        <title>Genomic Encyclopedia of Type Strains, Phase IV (KMG-IV): sequencing the most valuable type-strain genomes for metagenomic binning, comparative biology and taxonomic classification.</title>
        <authorList>
            <person name="Goeker M."/>
        </authorList>
    </citation>
    <scope>NUCLEOTIDE SEQUENCE [LARGE SCALE GENOMIC DNA]</scope>
    <source>
        <strain evidence="12 13">DSM 23562</strain>
    </source>
</reference>
<evidence type="ECO:0000256" key="7">
    <source>
        <dbReference type="ARBA" id="ARBA00022833"/>
    </source>
</evidence>
<dbReference type="InterPro" id="IPR045861">
    <property type="entry name" value="CorA_cytoplasmic_dom"/>
</dbReference>
<dbReference type="Proteomes" id="UP000520814">
    <property type="component" value="Unassembled WGS sequence"/>
</dbReference>
<keyword evidence="5" id="KW-0997">Cell inner membrane</keyword>
<protein>
    <submittedName>
        <fullName evidence="12">Mg2+ and Co2+ transporter CorA</fullName>
    </submittedName>
</protein>
<keyword evidence="7" id="KW-0862">Zinc</keyword>
<keyword evidence="13" id="KW-1185">Reference proteome</keyword>
<sequence length="320" mass="36047">MQATLFDTRGLDRTVALRELPLTELTANQVLWIDVDRNQQRDLTELATWLGIPSLGLPVETEGRSRPRVDNYGSWLKVRVLIPSHDISLQALYFLVGSNWIVTVHDGVVEPLENFERQIRDDSQLGQLCASSFLAAMLDWHLTSFFRTIERLEAEVDSWDDLAMAAAPATPILPQLRRLRQKIAALRRALVPHREVYSALLRPDIVSVFGNREQETVFPTLWSQLERAIDSIDNARELVLGSFEMYTAQVAQKTNDVMRLLTVVTVLLLPIGTLAGVLGMNFQARLFTTQDRGFWITVGVMLTLMSSGGLLAHRRGWIGG</sequence>
<evidence type="ECO:0000256" key="9">
    <source>
        <dbReference type="ARBA" id="ARBA00023065"/>
    </source>
</evidence>
<evidence type="ECO:0000256" key="1">
    <source>
        <dbReference type="ARBA" id="ARBA00004651"/>
    </source>
</evidence>
<proteinExistence type="inferred from homology"/>
<dbReference type="Gene3D" id="3.30.460.20">
    <property type="entry name" value="CorA soluble domain-like"/>
    <property type="match status" value="1"/>
</dbReference>
<evidence type="ECO:0000256" key="6">
    <source>
        <dbReference type="ARBA" id="ARBA00022692"/>
    </source>
</evidence>
<keyword evidence="6 11" id="KW-0812">Transmembrane</keyword>
<dbReference type="AlphaFoldDB" id="A0A7W9SWH6"/>
<dbReference type="PANTHER" id="PTHR46494:SF3">
    <property type="entry name" value="ZINC TRANSPORT PROTEIN ZNTB"/>
    <property type="match status" value="1"/>
</dbReference>
<evidence type="ECO:0000256" key="5">
    <source>
        <dbReference type="ARBA" id="ARBA00022519"/>
    </source>
</evidence>
<dbReference type="InterPro" id="IPR045863">
    <property type="entry name" value="CorA_TM1_TM2"/>
</dbReference>
<accession>A0A7W9SWH6</accession>
<gene>
    <name evidence="12" type="ORF">HNQ39_005349</name>
</gene>